<name>A0A0R2BDI4_SECCO</name>
<dbReference type="PATRIC" id="fig|1423733.4.peg.3065"/>
<evidence type="ECO:0000256" key="2">
    <source>
        <dbReference type="ARBA" id="ARBA00009142"/>
    </source>
</evidence>
<keyword evidence="5 6" id="KW-0472">Membrane</keyword>
<reference evidence="7 8" key="1">
    <citation type="journal article" date="2015" name="Genome Announc.">
        <title>Expanding the biotechnology potential of lactobacilli through comparative genomics of 213 strains and associated genera.</title>
        <authorList>
            <person name="Sun Z."/>
            <person name="Harris H.M."/>
            <person name="McCann A."/>
            <person name="Guo C."/>
            <person name="Argimon S."/>
            <person name="Zhang W."/>
            <person name="Yang X."/>
            <person name="Jeffery I.B."/>
            <person name="Cooney J.C."/>
            <person name="Kagawa T.F."/>
            <person name="Liu W."/>
            <person name="Song Y."/>
            <person name="Salvetti E."/>
            <person name="Wrobel A."/>
            <person name="Rasinkangas P."/>
            <person name="Parkhill J."/>
            <person name="Rea M.C."/>
            <person name="O'Sullivan O."/>
            <person name="Ritari J."/>
            <person name="Douillard F.P."/>
            <person name="Paul Ross R."/>
            <person name="Yang R."/>
            <person name="Briner A.E."/>
            <person name="Felis G.E."/>
            <person name="de Vos W.M."/>
            <person name="Barrangou R."/>
            <person name="Klaenhammer T.R."/>
            <person name="Caufield P.W."/>
            <person name="Cui Y."/>
            <person name="Zhang H."/>
            <person name="O'Toole P.W."/>
        </authorList>
    </citation>
    <scope>NUCLEOTIDE SEQUENCE [LARGE SCALE GENOMIC DNA]</scope>
    <source>
        <strain evidence="7 8">DSM 20515</strain>
    </source>
</reference>
<feature type="transmembrane region" description="Helical" evidence="6">
    <location>
        <begin position="234"/>
        <end position="252"/>
    </location>
</feature>
<comment type="similarity">
    <text evidence="2 6">Belongs to the 4-toluene sulfonate uptake permease (TSUP) (TC 2.A.102) family.</text>
</comment>
<evidence type="ECO:0000256" key="4">
    <source>
        <dbReference type="ARBA" id="ARBA00022989"/>
    </source>
</evidence>
<evidence type="ECO:0000256" key="1">
    <source>
        <dbReference type="ARBA" id="ARBA00004141"/>
    </source>
</evidence>
<dbReference type="Pfam" id="PF01925">
    <property type="entry name" value="TauE"/>
    <property type="match status" value="1"/>
</dbReference>
<evidence type="ECO:0000256" key="3">
    <source>
        <dbReference type="ARBA" id="ARBA00022692"/>
    </source>
</evidence>
<dbReference type="EMBL" id="AYYR01000009">
    <property type="protein sequence ID" value="KRM77581.1"/>
    <property type="molecule type" value="Genomic_DNA"/>
</dbReference>
<feature type="transmembrane region" description="Helical" evidence="6">
    <location>
        <begin position="36"/>
        <end position="61"/>
    </location>
</feature>
<protein>
    <recommendedName>
        <fullName evidence="6">Probable membrane transporter protein</fullName>
    </recommendedName>
</protein>
<dbReference type="AlphaFoldDB" id="A0A0R2BDI4"/>
<evidence type="ECO:0000313" key="7">
    <source>
        <dbReference type="EMBL" id="KRM77581.1"/>
    </source>
</evidence>
<feature type="transmembrane region" description="Helical" evidence="6">
    <location>
        <begin position="7"/>
        <end position="30"/>
    </location>
</feature>
<proteinExistence type="inferred from homology"/>
<dbReference type="PANTHER" id="PTHR43701:SF12">
    <property type="entry name" value="MEMBRANE TRANSPORTER PROTEIN YTNM-RELATED"/>
    <property type="match status" value="1"/>
</dbReference>
<feature type="transmembrane region" description="Helical" evidence="6">
    <location>
        <begin position="175"/>
        <end position="193"/>
    </location>
</feature>
<keyword evidence="4 6" id="KW-1133">Transmembrane helix</keyword>
<feature type="transmembrane region" description="Helical" evidence="6">
    <location>
        <begin position="73"/>
        <end position="93"/>
    </location>
</feature>
<comment type="subcellular location">
    <subcellularLocation>
        <location evidence="6">Cell membrane</location>
        <topology evidence="6">Multi-pass membrane protein</topology>
    </subcellularLocation>
    <subcellularLocation>
        <location evidence="1">Membrane</location>
        <topology evidence="1">Multi-pass membrane protein</topology>
    </subcellularLocation>
</comment>
<dbReference type="STRING" id="33960.TY91_01735"/>
<evidence type="ECO:0000313" key="8">
    <source>
        <dbReference type="Proteomes" id="UP000051845"/>
    </source>
</evidence>
<accession>A0A0R2BDI4</accession>
<comment type="caution">
    <text evidence="7">The sequence shown here is derived from an EMBL/GenBank/DDBJ whole genome shotgun (WGS) entry which is preliminary data.</text>
</comment>
<feature type="transmembrane region" description="Helical" evidence="6">
    <location>
        <begin position="137"/>
        <end position="155"/>
    </location>
</feature>
<dbReference type="GO" id="GO:0005886">
    <property type="term" value="C:plasma membrane"/>
    <property type="evidence" value="ECO:0007669"/>
    <property type="project" value="UniProtKB-SubCell"/>
</dbReference>
<dbReference type="InterPro" id="IPR051598">
    <property type="entry name" value="TSUP/Inactive_protease-like"/>
</dbReference>
<evidence type="ECO:0000256" key="6">
    <source>
        <dbReference type="RuleBase" id="RU363041"/>
    </source>
</evidence>
<dbReference type="PANTHER" id="PTHR43701">
    <property type="entry name" value="MEMBRANE TRANSPORTER PROTEIN MJ0441-RELATED"/>
    <property type="match status" value="1"/>
</dbReference>
<dbReference type="InterPro" id="IPR002781">
    <property type="entry name" value="TM_pro_TauE-like"/>
</dbReference>
<sequence length="254" mass="26451">MMDIGVTVFLGFLIGCLIMTMGGGGGGYYLGVMTTVLGLSASSAASTSLVTALPPLLMGVVSYSHEKQINYKVGFRMMAYAAPAVIIGSIAARFIDEKLYSIIVGLILAMIGVQFVLRSFKKKGKRKNDHSQTFNKVAPGLFGSLGGLMCGIGGLSGGAPVMSGLLFMGLDFTNAAATSAFTLTGIVAMGIVCHISTGNVVWSAGIGLMIGSIIGAFVMPMLLTKLDPKKLNKYMVPILGVLLIVMGIKNMMMG</sequence>
<dbReference type="Proteomes" id="UP000051845">
    <property type="component" value="Unassembled WGS sequence"/>
</dbReference>
<organism evidence="7 8">
    <name type="scientific">Secundilactobacillus collinoides DSM 20515 = JCM 1123</name>
    <dbReference type="NCBI Taxonomy" id="1423733"/>
    <lineage>
        <taxon>Bacteria</taxon>
        <taxon>Bacillati</taxon>
        <taxon>Bacillota</taxon>
        <taxon>Bacilli</taxon>
        <taxon>Lactobacillales</taxon>
        <taxon>Lactobacillaceae</taxon>
        <taxon>Secundilactobacillus</taxon>
    </lineage>
</organism>
<keyword evidence="3 6" id="KW-0812">Transmembrane</keyword>
<keyword evidence="6" id="KW-1003">Cell membrane</keyword>
<feature type="transmembrane region" description="Helical" evidence="6">
    <location>
        <begin position="99"/>
        <end position="117"/>
    </location>
</feature>
<gene>
    <name evidence="7" type="ORF">FC82_GL002939</name>
</gene>
<evidence type="ECO:0000256" key="5">
    <source>
        <dbReference type="ARBA" id="ARBA00023136"/>
    </source>
</evidence>
<feature type="transmembrane region" description="Helical" evidence="6">
    <location>
        <begin position="200"/>
        <end position="222"/>
    </location>
</feature>